<proteinExistence type="predicted"/>
<dbReference type="EMBL" id="VUOE01000002">
    <property type="protein sequence ID" value="KAA2217161.1"/>
    <property type="molecule type" value="Genomic_DNA"/>
</dbReference>
<dbReference type="AlphaFoldDB" id="A0A5B2TRA1"/>
<organism evidence="2 3">
    <name type="scientific">Maribacter flavus</name>
    <dbReference type="NCBI Taxonomy" id="1658664"/>
    <lineage>
        <taxon>Bacteria</taxon>
        <taxon>Pseudomonadati</taxon>
        <taxon>Bacteroidota</taxon>
        <taxon>Flavobacteriia</taxon>
        <taxon>Flavobacteriales</taxon>
        <taxon>Flavobacteriaceae</taxon>
        <taxon>Maribacter</taxon>
    </lineage>
</organism>
<feature type="domain" description="N-acetyltransferase" evidence="1">
    <location>
        <begin position="1"/>
        <end position="134"/>
    </location>
</feature>
<keyword evidence="2" id="KW-0808">Transferase</keyword>
<name>A0A5B2TRA1_9FLAO</name>
<comment type="caution">
    <text evidence="2">The sequence shown here is derived from an EMBL/GenBank/DDBJ whole genome shotgun (WGS) entry which is preliminary data.</text>
</comment>
<dbReference type="PROSITE" id="PS51186">
    <property type="entry name" value="GNAT"/>
    <property type="match status" value="1"/>
</dbReference>
<dbReference type="CDD" id="cd04301">
    <property type="entry name" value="NAT_SF"/>
    <property type="match status" value="1"/>
</dbReference>
<dbReference type="InterPro" id="IPR016181">
    <property type="entry name" value="Acyl_CoA_acyltransferase"/>
</dbReference>
<dbReference type="GO" id="GO:0016747">
    <property type="term" value="F:acyltransferase activity, transferring groups other than amino-acyl groups"/>
    <property type="evidence" value="ECO:0007669"/>
    <property type="project" value="InterPro"/>
</dbReference>
<evidence type="ECO:0000313" key="2">
    <source>
        <dbReference type="EMBL" id="KAA2217161.1"/>
    </source>
</evidence>
<dbReference type="Proteomes" id="UP000323188">
    <property type="component" value="Unassembled WGS sequence"/>
</dbReference>
<gene>
    <name evidence="2" type="ORF">F0361_14440</name>
</gene>
<evidence type="ECO:0000313" key="3">
    <source>
        <dbReference type="Proteomes" id="UP000323188"/>
    </source>
</evidence>
<protein>
    <submittedName>
        <fullName evidence="2">GNAT family N-acetyltransferase</fullName>
    </submittedName>
</protein>
<sequence length="134" mass="15574">MEIKRISPEHTWTIRHQVMWPKHPIEFVKLEKDTSGAHYGIFVEDKLVSCISLFIADDSAQFRKLATLHGYQKKGYASALIDHIIAICLLKKVQKIWCNARLDKTDFYENFGLIKTKNSFSKEGVSYLVMERIL</sequence>
<dbReference type="RefSeq" id="WP_154919588.1">
    <property type="nucleotide sequence ID" value="NZ_VUOE01000002.1"/>
</dbReference>
<dbReference type="InterPro" id="IPR000182">
    <property type="entry name" value="GNAT_dom"/>
</dbReference>
<dbReference type="Gene3D" id="3.40.630.30">
    <property type="match status" value="1"/>
</dbReference>
<reference evidence="2 3" key="1">
    <citation type="submission" date="2019-09" db="EMBL/GenBank/DDBJ databases">
        <authorList>
            <person name="Khan S.A."/>
            <person name="Jeon C.O."/>
            <person name="Chun B.H."/>
            <person name="Jeong S.E."/>
        </authorList>
    </citation>
    <scope>NUCLEOTIDE SEQUENCE [LARGE SCALE GENOMIC DNA]</scope>
    <source>
        <strain evidence="2 3">KCTC 42508</strain>
    </source>
</reference>
<evidence type="ECO:0000259" key="1">
    <source>
        <dbReference type="PROSITE" id="PS51186"/>
    </source>
</evidence>
<dbReference type="SUPFAM" id="SSF55729">
    <property type="entry name" value="Acyl-CoA N-acyltransferases (Nat)"/>
    <property type="match status" value="1"/>
</dbReference>
<dbReference type="Pfam" id="PF13673">
    <property type="entry name" value="Acetyltransf_10"/>
    <property type="match status" value="1"/>
</dbReference>
<accession>A0A5B2TRA1</accession>